<protein>
    <recommendedName>
        <fullName evidence="5">HTH lacI-type domain-containing protein</fullName>
    </recommendedName>
</protein>
<dbReference type="PROSITE" id="PS50932">
    <property type="entry name" value="HTH_LACI_2"/>
    <property type="match status" value="1"/>
</dbReference>
<comment type="caution">
    <text evidence="6">The sequence shown here is derived from an EMBL/GenBank/DDBJ whole genome shotgun (WGS) entry which is preliminary data.</text>
</comment>
<dbReference type="GO" id="GO:0003700">
    <property type="term" value="F:DNA-binding transcription factor activity"/>
    <property type="evidence" value="ECO:0007669"/>
    <property type="project" value="TreeGrafter"/>
</dbReference>
<evidence type="ECO:0000259" key="5">
    <source>
        <dbReference type="PROSITE" id="PS50932"/>
    </source>
</evidence>
<dbReference type="PANTHER" id="PTHR30146:SF148">
    <property type="entry name" value="HTH-TYPE TRANSCRIPTIONAL REPRESSOR PURR-RELATED"/>
    <property type="match status" value="1"/>
</dbReference>
<dbReference type="GO" id="GO:0000976">
    <property type="term" value="F:transcription cis-regulatory region binding"/>
    <property type="evidence" value="ECO:0007669"/>
    <property type="project" value="TreeGrafter"/>
</dbReference>
<dbReference type="PROSITE" id="PS00356">
    <property type="entry name" value="HTH_LACI_1"/>
    <property type="match status" value="1"/>
</dbReference>
<dbReference type="InterPro" id="IPR046335">
    <property type="entry name" value="LacI/GalR-like_sensor"/>
</dbReference>
<dbReference type="PRINTS" id="PR00036">
    <property type="entry name" value="HTHLACI"/>
</dbReference>
<evidence type="ECO:0000313" key="7">
    <source>
        <dbReference type="Proteomes" id="UP000256541"/>
    </source>
</evidence>
<keyword evidence="2" id="KW-0805">Transcription regulation</keyword>
<dbReference type="Gene3D" id="3.40.50.2300">
    <property type="match status" value="2"/>
</dbReference>
<keyword evidence="3" id="KW-0238">DNA-binding</keyword>
<dbReference type="Proteomes" id="UP000256541">
    <property type="component" value="Unassembled WGS sequence"/>
</dbReference>
<accession>A0A3E0W4I1</accession>
<dbReference type="Pfam" id="PF13377">
    <property type="entry name" value="Peripla_BP_3"/>
    <property type="match status" value="1"/>
</dbReference>
<dbReference type="SUPFAM" id="SSF47413">
    <property type="entry name" value="lambda repressor-like DNA-binding domains"/>
    <property type="match status" value="1"/>
</dbReference>
<dbReference type="PANTHER" id="PTHR30146">
    <property type="entry name" value="LACI-RELATED TRANSCRIPTIONAL REPRESSOR"/>
    <property type="match status" value="1"/>
</dbReference>
<organism evidence="6 7">
    <name type="scientific">Subtercola boreus</name>
    <dbReference type="NCBI Taxonomy" id="120213"/>
    <lineage>
        <taxon>Bacteria</taxon>
        <taxon>Bacillati</taxon>
        <taxon>Actinomycetota</taxon>
        <taxon>Actinomycetes</taxon>
        <taxon>Micrococcales</taxon>
        <taxon>Microbacteriaceae</taxon>
        <taxon>Subtercola</taxon>
    </lineage>
</organism>
<reference evidence="6 7" key="1">
    <citation type="submission" date="2017-04" db="EMBL/GenBank/DDBJ databases">
        <title>Comparative genome analysis of Subtercola boreus.</title>
        <authorList>
            <person name="Cho Y.-J."/>
            <person name="Cho A."/>
            <person name="Kim O.-S."/>
            <person name="Lee J.-I."/>
        </authorList>
    </citation>
    <scope>NUCLEOTIDE SEQUENCE [LARGE SCALE GENOMIC DNA]</scope>
    <source>
        <strain evidence="6 7">P27479</strain>
    </source>
</reference>
<dbReference type="InterPro" id="IPR010982">
    <property type="entry name" value="Lambda_DNA-bd_dom_sf"/>
</dbReference>
<sequence>MYDQFAVLMNRGRKMTVTIRDVAAHAGVSSGTVSRVLNQEPGVNERLRGSVFDAVRQLGYVQRAAKPRLEPISEVGFFLVVLEGSEGRQGVAQFWADILFAVESHARKAGIRVVFRRLLDMEVDSASAADQISDLNLSSAFLVGPAPAEAALSLRRSGLRVILIDNAFPGWEGDAVLSDNFGGSYLVTQHLISLGHQNIAFIGGPRIDVIPGTNSVYSMAWRAMGYREALVANRLPLQPQLIENCNLTVKGASEAVRRLLDTKLPFTAIVASNDSTAVGAMQALEAAGVEVPASVSVVGFDDHPPATPHLPLTTLVVDTNAMGQVAVHVLKQILAEPSFPHQTATVPVKLRIRETTAPAPRH</sequence>
<dbReference type="CDD" id="cd06267">
    <property type="entry name" value="PBP1_LacI_sugar_binding-like"/>
    <property type="match status" value="1"/>
</dbReference>
<dbReference type="SUPFAM" id="SSF53822">
    <property type="entry name" value="Periplasmic binding protein-like I"/>
    <property type="match status" value="1"/>
</dbReference>
<gene>
    <name evidence="6" type="ORF">B7R22_02160</name>
</gene>
<dbReference type="Gene3D" id="1.10.260.40">
    <property type="entry name" value="lambda repressor-like DNA-binding domains"/>
    <property type="match status" value="1"/>
</dbReference>
<evidence type="ECO:0000256" key="1">
    <source>
        <dbReference type="ARBA" id="ARBA00022491"/>
    </source>
</evidence>
<dbReference type="EMBL" id="NBXB01000008">
    <property type="protein sequence ID" value="RFA16900.1"/>
    <property type="molecule type" value="Genomic_DNA"/>
</dbReference>
<feature type="domain" description="HTH lacI-type" evidence="5">
    <location>
        <begin position="17"/>
        <end position="71"/>
    </location>
</feature>
<dbReference type="SMART" id="SM00354">
    <property type="entry name" value="HTH_LACI"/>
    <property type="match status" value="1"/>
</dbReference>
<evidence type="ECO:0000256" key="3">
    <source>
        <dbReference type="ARBA" id="ARBA00023125"/>
    </source>
</evidence>
<keyword evidence="1" id="KW-0678">Repressor</keyword>
<dbReference type="RefSeq" id="WP_116410186.1">
    <property type="nucleotide sequence ID" value="NZ_NBXB01000008.1"/>
</dbReference>
<evidence type="ECO:0000313" key="6">
    <source>
        <dbReference type="EMBL" id="RFA16900.1"/>
    </source>
</evidence>
<dbReference type="Pfam" id="PF00356">
    <property type="entry name" value="LacI"/>
    <property type="match status" value="1"/>
</dbReference>
<dbReference type="InterPro" id="IPR028082">
    <property type="entry name" value="Peripla_BP_I"/>
</dbReference>
<evidence type="ECO:0000256" key="2">
    <source>
        <dbReference type="ARBA" id="ARBA00023015"/>
    </source>
</evidence>
<dbReference type="OrthoDB" id="3227375at2"/>
<proteinExistence type="predicted"/>
<evidence type="ECO:0000256" key="4">
    <source>
        <dbReference type="ARBA" id="ARBA00023163"/>
    </source>
</evidence>
<keyword evidence="4" id="KW-0804">Transcription</keyword>
<dbReference type="CDD" id="cd01392">
    <property type="entry name" value="HTH_LacI"/>
    <property type="match status" value="1"/>
</dbReference>
<dbReference type="AlphaFoldDB" id="A0A3E0W4I1"/>
<name>A0A3E0W4I1_9MICO</name>
<dbReference type="InterPro" id="IPR000843">
    <property type="entry name" value="HTH_LacI"/>
</dbReference>